<keyword evidence="2" id="KW-1185">Reference proteome</keyword>
<sequence>MWLRGELQSLPTLSSLHHCGLSNDHSFYHHPRHLKALQMTARHPQDLVVSHR</sequence>
<dbReference type="Proteomes" id="UP001152607">
    <property type="component" value="Unassembled WGS sequence"/>
</dbReference>
<dbReference type="AlphaFoldDB" id="A0A9W4XJA5"/>
<organism evidence="1 2">
    <name type="scientific">Periconia digitata</name>
    <dbReference type="NCBI Taxonomy" id="1303443"/>
    <lineage>
        <taxon>Eukaryota</taxon>
        <taxon>Fungi</taxon>
        <taxon>Dikarya</taxon>
        <taxon>Ascomycota</taxon>
        <taxon>Pezizomycotina</taxon>
        <taxon>Dothideomycetes</taxon>
        <taxon>Pleosporomycetidae</taxon>
        <taxon>Pleosporales</taxon>
        <taxon>Massarineae</taxon>
        <taxon>Periconiaceae</taxon>
        <taxon>Periconia</taxon>
    </lineage>
</organism>
<evidence type="ECO:0000313" key="2">
    <source>
        <dbReference type="Proteomes" id="UP001152607"/>
    </source>
</evidence>
<proteinExistence type="predicted"/>
<comment type="caution">
    <text evidence="1">The sequence shown here is derived from an EMBL/GenBank/DDBJ whole genome shotgun (WGS) entry which is preliminary data.</text>
</comment>
<accession>A0A9W4XJA5</accession>
<reference evidence="1" key="1">
    <citation type="submission" date="2023-01" db="EMBL/GenBank/DDBJ databases">
        <authorList>
            <person name="Van Ghelder C."/>
            <person name="Rancurel C."/>
        </authorList>
    </citation>
    <scope>NUCLEOTIDE SEQUENCE</scope>
    <source>
        <strain evidence="1">CNCM I-4278</strain>
    </source>
</reference>
<name>A0A9W4XJA5_9PLEO</name>
<protein>
    <submittedName>
        <fullName evidence="1">Uncharacterized protein</fullName>
    </submittedName>
</protein>
<gene>
    <name evidence="1" type="ORF">PDIGIT_LOCUS6756</name>
</gene>
<dbReference type="EMBL" id="CAOQHR010000004">
    <property type="protein sequence ID" value="CAI6333708.1"/>
    <property type="molecule type" value="Genomic_DNA"/>
</dbReference>
<evidence type="ECO:0000313" key="1">
    <source>
        <dbReference type="EMBL" id="CAI6333708.1"/>
    </source>
</evidence>